<keyword evidence="2" id="KW-1185">Reference proteome</keyword>
<evidence type="ECO:0000313" key="1">
    <source>
        <dbReference type="EMBL" id="GIY91740.1"/>
    </source>
</evidence>
<organism evidence="1 2">
    <name type="scientific">Caerostris extrusa</name>
    <name type="common">Bark spider</name>
    <name type="synonym">Caerostris bankana</name>
    <dbReference type="NCBI Taxonomy" id="172846"/>
    <lineage>
        <taxon>Eukaryota</taxon>
        <taxon>Metazoa</taxon>
        <taxon>Ecdysozoa</taxon>
        <taxon>Arthropoda</taxon>
        <taxon>Chelicerata</taxon>
        <taxon>Arachnida</taxon>
        <taxon>Araneae</taxon>
        <taxon>Araneomorphae</taxon>
        <taxon>Entelegynae</taxon>
        <taxon>Araneoidea</taxon>
        <taxon>Araneidae</taxon>
        <taxon>Caerostris</taxon>
    </lineage>
</organism>
<proteinExistence type="predicted"/>
<comment type="caution">
    <text evidence="1">The sequence shown here is derived from an EMBL/GenBank/DDBJ whole genome shotgun (WGS) entry which is preliminary data.</text>
</comment>
<dbReference type="AlphaFoldDB" id="A0AAV4XCP5"/>
<accession>A0AAV4XCP5</accession>
<dbReference type="Proteomes" id="UP001054945">
    <property type="component" value="Unassembled WGS sequence"/>
</dbReference>
<dbReference type="EMBL" id="BPLR01000047">
    <property type="protein sequence ID" value="GIY91740.1"/>
    <property type="molecule type" value="Genomic_DNA"/>
</dbReference>
<protein>
    <submittedName>
        <fullName evidence="1">Uncharacterized protein</fullName>
    </submittedName>
</protein>
<reference evidence="1 2" key="1">
    <citation type="submission" date="2021-06" db="EMBL/GenBank/DDBJ databases">
        <title>Caerostris extrusa draft genome.</title>
        <authorList>
            <person name="Kono N."/>
            <person name="Arakawa K."/>
        </authorList>
    </citation>
    <scope>NUCLEOTIDE SEQUENCE [LARGE SCALE GENOMIC DNA]</scope>
</reference>
<sequence>MLIASLYDESYTFPSTFRHRKMPICYNIMCQLCIQRHFHTCVCWKLLVIICIKEPITCPSAVITCGGGFVIWSLSTAANCRAPLNVVRQLNYQR</sequence>
<gene>
    <name evidence="1" type="ORF">CEXT_98991</name>
</gene>
<evidence type="ECO:0000313" key="2">
    <source>
        <dbReference type="Proteomes" id="UP001054945"/>
    </source>
</evidence>
<name>A0AAV4XCP5_CAEEX</name>